<reference evidence="8 10" key="3">
    <citation type="submission" date="2024-04" db="EMBL/GenBank/DDBJ databases">
        <title>Genomic Markers of Mycobacteria.</title>
        <authorList>
            <person name="Soliman M.S."/>
            <person name="Elkholy A."/>
            <person name="Soliman N.S."/>
            <person name="Abbas A."/>
            <person name="Khayrat S."/>
            <person name="Shawky S."/>
        </authorList>
    </citation>
    <scope>NUCLEOTIDE SEQUENCE [LARGE SCALE GENOMIC DNA]</scope>
    <source>
        <strain evidence="8 10">Egy-CU-AM5</strain>
    </source>
</reference>
<evidence type="ECO:0000313" key="7">
    <source>
        <dbReference type="EMBL" id="MCV7390281.1"/>
    </source>
</evidence>
<reference evidence="7" key="2">
    <citation type="journal article" date="2022" name="BMC Genomics">
        <title>Comparative genome analysis of mycobacteria focusing on tRNA and non-coding RNA.</title>
        <authorList>
            <person name="Behra P.R.K."/>
            <person name="Pettersson B.M.F."/>
            <person name="Ramesh M."/>
            <person name="Das S."/>
            <person name="Dasgupta S."/>
            <person name="Kirsebom L.A."/>
        </authorList>
    </citation>
    <scope>NUCLEOTIDE SEQUENCE</scope>
    <source>
        <strain evidence="7">DSM 44242</strain>
    </source>
</reference>
<gene>
    <name evidence="8" type="ORF">ABFW12_12600</name>
    <name evidence="7" type="ORF">H5P34_19655</name>
</gene>
<dbReference type="Proteomes" id="UP001141659">
    <property type="component" value="Unassembled WGS sequence"/>
</dbReference>
<evidence type="ECO:0000313" key="8">
    <source>
        <dbReference type="EMBL" id="MEX3739072.1"/>
    </source>
</evidence>
<evidence type="ECO:0000256" key="2">
    <source>
        <dbReference type="ARBA" id="ARBA00022729"/>
    </source>
</evidence>
<keyword evidence="2 6" id="KW-0732">Signal</keyword>
<dbReference type="AlphaFoldDB" id="A0AAW5T6E5"/>
<dbReference type="InterPro" id="IPR008691">
    <property type="entry name" value="LpqH"/>
</dbReference>
<evidence type="ECO:0000256" key="6">
    <source>
        <dbReference type="SAM" id="SignalP"/>
    </source>
</evidence>
<organism evidence="7 9">
    <name type="scientific">Mycolicibacterium porcinum</name>
    <dbReference type="NCBI Taxonomy" id="39693"/>
    <lineage>
        <taxon>Bacteria</taxon>
        <taxon>Bacillati</taxon>
        <taxon>Actinomycetota</taxon>
        <taxon>Actinomycetes</taxon>
        <taxon>Mycobacteriales</taxon>
        <taxon>Mycobacteriaceae</taxon>
        <taxon>Mycolicibacterium</taxon>
    </lineage>
</organism>
<keyword evidence="10" id="KW-1185">Reference proteome</keyword>
<dbReference type="Pfam" id="PF05481">
    <property type="entry name" value="Myco_19_kDa"/>
    <property type="match status" value="1"/>
</dbReference>
<accession>A0AAW5T6E5</accession>
<dbReference type="RefSeq" id="WP_051576843.1">
    <property type="nucleotide sequence ID" value="NZ_JACKVC010000017.1"/>
</dbReference>
<evidence type="ECO:0000313" key="10">
    <source>
        <dbReference type="Proteomes" id="UP001558474"/>
    </source>
</evidence>
<name>A0AAW5T6E5_9MYCO</name>
<dbReference type="Proteomes" id="UP001558474">
    <property type="component" value="Unassembled WGS sequence"/>
</dbReference>
<feature type="signal peptide" evidence="6">
    <location>
        <begin position="1"/>
        <end position="22"/>
    </location>
</feature>
<reference evidence="7" key="1">
    <citation type="submission" date="2020-07" db="EMBL/GenBank/DDBJ databases">
        <authorList>
            <person name="Pettersson B.M.F."/>
            <person name="Behra P.R.K."/>
            <person name="Ramesh M."/>
            <person name="Das S."/>
            <person name="Dasgupta S."/>
            <person name="Kirsebom L.A."/>
        </authorList>
    </citation>
    <scope>NUCLEOTIDE SEQUENCE</scope>
    <source>
        <strain evidence="7">DSM 44242</strain>
    </source>
</reference>
<evidence type="ECO:0000313" key="9">
    <source>
        <dbReference type="Proteomes" id="UP001141659"/>
    </source>
</evidence>
<sequence length="142" mass="15339">MRHFQQQLATCTVLVTALATSACTTHTSIPADAYTARVVINNEQLPETYSVECTQVNWFWTIETLPKTPGFAAIIQTGGTIAPKVFRIDGLAGFTGSSYRATSDSQAGIKGTTFHISGTALGSFADRPTRRAEVQFRMDATC</sequence>
<keyword evidence="5 7" id="KW-0449">Lipoprotein</keyword>
<feature type="chain" id="PRO_5043924676" evidence="6">
    <location>
        <begin position="23"/>
        <end position="142"/>
    </location>
</feature>
<comment type="caution">
    <text evidence="7">The sequence shown here is derived from an EMBL/GenBank/DDBJ whole genome shotgun (WGS) entry which is preliminary data.</text>
</comment>
<dbReference type="PROSITE" id="PS51257">
    <property type="entry name" value="PROKAR_LIPOPROTEIN"/>
    <property type="match status" value="1"/>
</dbReference>
<dbReference type="GO" id="GO:0016020">
    <property type="term" value="C:membrane"/>
    <property type="evidence" value="ECO:0007669"/>
    <property type="project" value="InterPro"/>
</dbReference>
<keyword evidence="4" id="KW-0564">Palmitate</keyword>
<keyword evidence="3" id="KW-0472">Membrane</keyword>
<evidence type="ECO:0000256" key="1">
    <source>
        <dbReference type="ARBA" id="ARBA00022475"/>
    </source>
</evidence>
<evidence type="ECO:0000256" key="5">
    <source>
        <dbReference type="ARBA" id="ARBA00023288"/>
    </source>
</evidence>
<dbReference type="EMBL" id="JBDLOU010000022">
    <property type="protein sequence ID" value="MEX3739072.1"/>
    <property type="molecule type" value="Genomic_DNA"/>
</dbReference>
<evidence type="ECO:0000256" key="4">
    <source>
        <dbReference type="ARBA" id="ARBA00023139"/>
    </source>
</evidence>
<protein>
    <submittedName>
        <fullName evidence="7">Lipoprotein LpqH</fullName>
    </submittedName>
</protein>
<dbReference type="EMBL" id="JACKVC010000017">
    <property type="protein sequence ID" value="MCV7390281.1"/>
    <property type="molecule type" value="Genomic_DNA"/>
</dbReference>
<proteinExistence type="predicted"/>
<evidence type="ECO:0000256" key="3">
    <source>
        <dbReference type="ARBA" id="ARBA00023136"/>
    </source>
</evidence>
<keyword evidence="1" id="KW-1003">Cell membrane</keyword>